<evidence type="ECO:0000256" key="5">
    <source>
        <dbReference type="ARBA" id="ARBA00022729"/>
    </source>
</evidence>
<dbReference type="Gene3D" id="3.30.160.710">
    <property type="match status" value="1"/>
</dbReference>
<dbReference type="Proteomes" id="UP000627292">
    <property type="component" value="Unassembled WGS sequence"/>
</dbReference>
<dbReference type="InterPro" id="IPR003368">
    <property type="entry name" value="POMP_repeat"/>
</dbReference>
<dbReference type="GO" id="GO:0005576">
    <property type="term" value="C:extracellular region"/>
    <property type="evidence" value="ECO:0007669"/>
    <property type="project" value="UniProtKB-SubCell"/>
</dbReference>
<evidence type="ECO:0000256" key="2">
    <source>
        <dbReference type="ARBA" id="ARBA00004442"/>
    </source>
</evidence>
<evidence type="ECO:0000256" key="3">
    <source>
        <dbReference type="ARBA" id="ARBA00004613"/>
    </source>
</evidence>
<dbReference type="InterPro" id="IPR013783">
    <property type="entry name" value="Ig-like_fold"/>
</dbReference>
<dbReference type="SUPFAM" id="SSF49299">
    <property type="entry name" value="PKD domain"/>
    <property type="match status" value="1"/>
</dbReference>
<dbReference type="GO" id="GO:0009279">
    <property type="term" value="C:cell outer membrane"/>
    <property type="evidence" value="ECO:0007669"/>
    <property type="project" value="UniProtKB-SubCell"/>
</dbReference>
<dbReference type="NCBIfam" id="TIGR01376">
    <property type="entry name" value="POMP_repeat"/>
    <property type="match status" value="1"/>
</dbReference>
<dbReference type="Pfam" id="PF13585">
    <property type="entry name" value="CHU_C"/>
    <property type="match status" value="1"/>
</dbReference>
<dbReference type="InterPro" id="IPR037160">
    <property type="entry name" value="DNA_Pol_thumb_sf"/>
</dbReference>
<keyword evidence="7" id="KW-0998">Cell outer membrane</keyword>
<feature type="chain" id="PRO_5037448714" description="PKD domain-containing protein" evidence="8">
    <location>
        <begin position="23"/>
        <end position="2555"/>
    </location>
</feature>
<proteinExistence type="predicted"/>
<reference evidence="10" key="2">
    <citation type="submission" date="2020-09" db="EMBL/GenBank/DDBJ databases">
        <authorList>
            <person name="Sun Q."/>
            <person name="Zhou Y."/>
        </authorList>
    </citation>
    <scope>NUCLEOTIDE SEQUENCE</scope>
    <source>
        <strain evidence="10">CGMCC 1.15290</strain>
    </source>
</reference>
<dbReference type="PROSITE" id="PS50093">
    <property type="entry name" value="PKD"/>
    <property type="match status" value="1"/>
</dbReference>
<dbReference type="InterPro" id="IPR006626">
    <property type="entry name" value="PbH1"/>
</dbReference>
<dbReference type="NCBIfam" id="NF041518">
    <property type="entry name" value="choice_anch_Q"/>
    <property type="match status" value="2"/>
</dbReference>
<keyword evidence="4" id="KW-0964">Secreted</keyword>
<evidence type="ECO:0000256" key="1">
    <source>
        <dbReference type="ARBA" id="ARBA00004196"/>
    </source>
</evidence>
<evidence type="ECO:0000313" key="10">
    <source>
        <dbReference type="EMBL" id="GGH66716.1"/>
    </source>
</evidence>
<evidence type="ECO:0000259" key="9">
    <source>
        <dbReference type="PROSITE" id="PS50093"/>
    </source>
</evidence>
<feature type="domain" description="PKD" evidence="9">
    <location>
        <begin position="2301"/>
        <end position="2366"/>
    </location>
</feature>
<feature type="signal peptide" evidence="8">
    <location>
        <begin position="1"/>
        <end position="22"/>
    </location>
</feature>
<dbReference type="RefSeq" id="WP_188951999.1">
    <property type="nucleotide sequence ID" value="NZ_BMIB01000002.1"/>
</dbReference>
<dbReference type="Gene3D" id="2.60.40.10">
    <property type="entry name" value="Immunoglobulins"/>
    <property type="match status" value="1"/>
</dbReference>
<dbReference type="InterPro" id="IPR026341">
    <property type="entry name" value="T9SS_type_B"/>
</dbReference>
<dbReference type="SUPFAM" id="SSF51126">
    <property type="entry name" value="Pectin lyase-like"/>
    <property type="match status" value="3"/>
</dbReference>
<keyword evidence="11" id="KW-1185">Reference proteome</keyword>
<keyword evidence="6" id="KW-0472">Membrane</keyword>
<evidence type="ECO:0000256" key="8">
    <source>
        <dbReference type="SAM" id="SignalP"/>
    </source>
</evidence>
<evidence type="ECO:0000256" key="7">
    <source>
        <dbReference type="ARBA" id="ARBA00023237"/>
    </source>
</evidence>
<comment type="caution">
    <text evidence="10">The sequence shown here is derived from an EMBL/GenBank/DDBJ whole genome shotgun (WGS) entry which is preliminary data.</text>
</comment>
<dbReference type="InterPro" id="IPR059226">
    <property type="entry name" value="Choice_anch_Q_dom"/>
</dbReference>
<dbReference type="SMART" id="SM00710">
    <property type="entry name" value="PbH1"/>
    <property type="match status" value="11"/>
</dbReference>
<evidence type="ECO:0000256" key="6">
    <source>
        <dbReference type="ARBA" id="ARBA00023136"/>
    </source>
</evidence>
<dbReference type="NCBIfam" id="TIGR04131">
    <property type="entry name" value="Bac_Flav_CTERM"/>
    <property type="match status" value="1"/>
</dbReference>
<name>A0A917MVU1_9BACT</name>
<protein>
    <recommendedName>
        <fullName evidence="9">PKD domain-containing protein</fullName>
    </recommendedName>
</protein>
<organism evidence="10 11">
    <name type="scientific">Filimonas zeae</name>
    <dbReference type="NCBI Taxonomy" id="1737353"/>
    <lineage>
        <taxon>Bacteria</taxon>
        <taxon>Pseudomonadati</taxon>
        <taxon>Bacteroidota</taxon>
        <taxon>Chitinophagia</taxon>
        <taxon>Chitinophagales</taxon>
        <taxon>Chitinophagaceae</taxon>
        <taxon>Filimonas</taxon>
    </lineage>
</organism>
<dbReference type="Pfam" id="PF18911">
    <property type="entry name" value="PKD_4"/>
    <property type="match status" value="1"/>
</dbReference>
<dbReference type="InterPro" id="IPR000601">
    <property type="entry name" value="PKD_dom"/>
</dbReference>
<dbReference type="InterPro" id="IPR011050">
    <property type="entry name" value="Pectin_lyase_fold/virulence"/>
</dbReference>
<gene>
    <name evidence="10" type="ORF">GCM10011379_21180</name>
</gene>
<comment type="subcellular location">
    <subcellularLocation>
        <location evidence="1">Cell envelope</location>
    </subcellularLocation>
    <subcellularLocation>
        <location evidence="2">Cell outer membrane</location>
    </subcellularLocation>
    <subcellularLocation>
        <location evidence="3">Secreted</location>
    </subcellularLocation>
</comment>
<evidence type="ECO:0000256" key="4">
    <source>
        <dbReference type="ARBA" id="ARBA00022525"/>
    </source>
</evidence>
<dbReference type="EMBL" id="BMIB01000002">
    <property type="protein sequence ID" value="GGH66716.1"/>
    <property type="molecule type" value="Genomic_DNA"/>
</dbReference>
<dbReference type="InterPro" id="IPR035986">
    <property type="entry name" value="PKD_dom_sf"/>
</dbReference>
<evidence type="ECO:0000313" key="11">
    <source>
        <dbReference type="Proteomes" id="UP000627292"/>
    </source>
</evidence>
<keyword evidence="5 8" id="KW-0732">Signal</keyword>
<accession>A0A917MVU1</accession>
<dbReference type="Pfam" id="PF18676">
    <property type="entry name" value="MBG_2"/>
    <property type="match status" value="13"/>
</dbReference>
<sequence>MKQYIYISLLCVLTFLSAGIQAQDANGILYVKKGGSGTGASWASPLGELADALKAATQMNAATAGTVKQIWVAAGTYLPMYPADAVTTGAATTTNRNNAFVVVNNVKIYGGFAGTETALTSRDSSRTTNQTILSGNLGGTGVNSDNAYRVVVATGALGTAEINSCIIREGNGGAFNIINVNGIDIVSSSGGGIVCKGSSGLLTSFVIANVSITDNRSNTGGGMYGQYAAPVLRNVIISENEAFQDGGGVYYTDAAPVLNKVIISGNIANSRGGGVYTSYSSPSFTNVLVSGNKANNSHGGGMYTLAPSISPVLTNVTIAGNSAGGDGGGAYALGAIPAIYNSIVYGNNGSPNAGVSPALIPSATCQYNLLQGVSASTGYHVLDGNTVDPLFRGASTATPPFTGGNYRLQSNSPAKDAGNDALYTATSGYSTTDVAGQPRFNGAIDLGAYEAQPLTAQTITVLADTTVTYGNVFTRAFSASSGLGVAVSSADNNIAEVYQDATDGNAWKIKAKKAGTVNITLSQAGNDSYAAASDVVFALTISKAALTVTAKDSTMNYSGVAFAGGNGVTYSGWVNGDDSTAALTGALTYSGTSQSATGAGIYTTIPGGLTSGNYTITYVSGKLNIILTAGANGILYVKKGSTGNGSSWTNAVGEVADALRAAAVMNGIAAGSVKQIWVAKGTYLPAYPVTAATTGAASNGNSFNSFVLVKDTKLYGGFAGNETDTVGRDFTVNTTILSGNIGDIGSRSDNAFRVVVAAGDMGEAVISGFTISDSYSTISDNIIVNGVKTDNGLGGGITVRSASLLIEDVTLTNNTNINGAAAAVYSEAGAAMANATFRRVNIFRNSSLTGGGGLYATYANVQLENVTGSFNNANATGGMFVLAQSATVHCRQSSFNDNKTRHLGGAIYCSGNAMALFYQCEFLRDTCSSSGGAFHIAGSSSIQFKNCAMEACVSSAYGAVGHINSSGAVVKILNSRVIGSYQPANTGVLLIDNGTLDVVNSTISGNKSIAVSGVSGTTIHIFNSIIYGNGGGVSASGNYNAMYSTIQGATADATEHITNADPLFVNSNNYNTAPFAGGDYRLQPTSPVVNGGYDSIYHANDTVTTDLAGNSRLMGTAIDQGAYELQLLPQSITALADTTATYGDVFSRIFIASSGLAVTVASEDNSIAEPYQDATAGNVWKIKTKKAGAVNITVSQPGNASYSAAADVVFALTIDKAALTVTAKDTTISYTGVGFAGGNGLSYSGFVNSEDSTAALTGAVTYSGTSQGAKNANTYVITPAGLSAANYAITYADGTLTIDKAALTVTAKDSSKVYDGLAYSGGNGLSYSGFVNSEDSAAALTGTVTYSGTSQGAKNVGSYVITPGGLAAANYDIAYADGTLTIDKAALTVTAKDSTKVYDGLAHSGGNGLSYSGFVNSEDSTVALTGTVTYSGTSQGAKNVASYVITPGGLAAANYAITYADGTLTIDKAALTVTAKDSTKTYDGLTYSGGNGLSYSGFVNSEDSAATLTGTVTYSGTSQGAKNVDSYVITPGGLSAANYDITYADGTLTIDKAALTVTAKDSTKTYDGLAYSGGNGLSYSGFVNSEDSTVALTGTVTYNGTSQGAKNVNTYVITPGGLAAANYDISYADGTLAIDKAALTVTAKDSTKTYDGLAYSGGNGLLYSGFVNSEDSTVALTGTVTYNGTSQGAKNVNTYVITPGGLAAANYDISYADGTLAIDKAALTVTAKDSTKTYDGLAYSGGNGLSYSGFVNSEDSTAALTGVVTYVGTSQGAKNVNNYVITPGGLSAANYTITYADGTLTIDKAALTVTAKDSTKTYDGLTYSGGNGLSYSGFVNSEDSTAALTGTATYSGTSQGAKNVNNYVITPGGLSASNYAITYADGTLTIDKAALTITAKDSAKTYDGLAYRGGNGLSYSGFVNSEDSAAALTGVVTYTGTSQGAKNVNNYVIIPGGLSALNYAITYADGTLTIDKAALTVTAKDSTKTYDGLPYSGGNGLSYSGFVNSEDSTAALTGTATYSGTSQGAKNVNNYVITPGGLSASNYAITYADGTLTIDKAALIITAKDSAKTYDGLAYSGGNGLSYSGFVNSEDSAAALTGVLTYTGTSQGAKNVNTYVITPGGITADNYAITYINGALTINKALVTIAAVDTARCYGITNPVFRITYSGLAGNETESVFTSAAQASSTANTQSAAGTYPVTVAGAAAGNYSFAYTNGALTVNALPVSTIHAAEGAVLCGANGTRVLSVAGNYSFRWLFDNTAVQGNTTDTILVSATGTYTAIATDNNGCVAPATNSVAVTRLLPAQPAFSYDSYCAGTAVRFNNETNATNSGAVSYYWNSGNGQNSSDVAPRFTYSEAGNYTAALTVTPDVCPSLAVTVTKVIPVEVPVAGVQLATVGTTAGLPTALASRQLANASCSWSPATGLSNTGIYNPVATLNANQTYHIRMNFPSGCITVDTLLVTVLNISTVLVPNVFTPNGDGQNDVLYANLRGVKQLNYFRVFNRWGKKLFETADVSKGWDGRVNGELQQLATYIWTAEAIDENGRTIHRQGSFTLLR</sequence>
<dbReference type="Gene3D" id="3.30.210.10">
    <property type="entry name" value="DNA polymerase, thumb domain"/>
    <property type="match status" value="11"/>
</dbReference>
<dbReference type="InterPro" id="IPR041286">
    <property type="entry name" value="MBG_2"/>
</dbReference>
<reference evidence="10" key="1">
    <citation type="journal article" date="2014" name="Int. J. Syst. Evol. Microbiol.">
        <title>Complete genome sequence of Corynebacterium casei LMG S-19264T (=DSM 44701T), isolated from a smear-ripened cheese.</title>
        <authorList>
            <consortium name="US DOE Joint Genome Institute (JGI-PGF)"/>
            <person name="Walter F."/>
            <person name="Albersmeier A."/>
            <person name="Kalinowski J."/>
            <person name="Ruckert C."/>
        </authorList>
    </citation>
    <scope>NUCLEOTIDE SEQUENCE</scope>
    <source>
        <strain evidence="10">CGMCC 1.15290</strain>
    </source>
</reference>